<feature type="chain" id="PRO_5035328609" description="Outer membrane lipoprotein-sorting protein" evidence="1">
    <location>
        <begin position="20"/>
        <end position="260"/>
    </location>
</feature>
<dbReference type="EMBL" id="JAFREP010000038">
    <property type="protein sequence ID" value="MBO1322516.1"/>
    <property type="molecule type" value="Genomic_DNA"/>
</dbReference>
<keyword evidence="3" id="KW-1185">Reference proteome</keyword>
<dbReference type="Pfam" id="PF20113">
    <property type="entry name" value="DUF6503"/>
    <property type="match status" value="1"/>
</dbReference>
<gene>
    <name evidence="2" type="ORF">J3U88_28845</name>
</gene>
<organism evidence="2 3">
    <name type="scientific">Acanthopleuribacter pedis</name>
    <dbReference type="NCBI Taxonomy" id="442870"/>
    <lineage>
        <taxon>Bacteria</taxon>
        <taxon>Pseudomonadati</taxon>
        <taxon>Acidobacteriota</taxon>
        <taxon>Holophagae</taxon>
        <taxon>Acanthopleuribacterales</taxon>
        <taxon>Acanthopleuribacteraceae</taxon>
        <taxon>Acanthopleuribacter</taxon>
    </lineage>
</organism>
<sequence length="260" mass="29697">MSRFIAMTLIALLSQPLFAFQDTDAKAWIDKVVARVGGMDGLHRLKDVQYTYIYQLPNGKQDVSIERYIFDGEASWAEYTKGDATMPETKGKVVQGYDGKTAWATIDGQLSSDEKVVKRADFLRKTNYYWFAMMHKLGDPGLQYKSKGTKTLEGIPYQLVEVGFENGVGDVQDTYLLYINPFTHLVDQFLFTVMDFDRKEPLLMRVDYETFEGVTLPTMRRYIPSNWEAEPQGDGWVLEVMQDITFNNGFKKTDFSKGGG</sequence>
<dbReference type="RefSeq" id="WP_207862488.1">
    <property type="nucleotide sequence ID" value="NZ_JAFREP010000038.1"/>
</dbReference>
<evidence type="ECO:0000313" key="3">
    <source>
        <dbReference type="Proteomes" id="UP000664417"/>
    </source>
</evidence>
<accession>A0A8J7QBH1</accession>
<reference evidence="2" key="1">
    <citation type="submission" date="2021-03" db="EMBL/GenBank/DDBJ databases">
        <authorList>
            <person name="Wang G."/>
        </authorList>
    </citation>
    <scope>NUCLEOTIDE SEQUENCE</scope>
    <source>
        <strain evidence="2">KCTC 12899</strain>
    </source>
</reference>
<evidence type="ECO:0008006" key="4">
    <source>
        <dbReference type="Google" id="ProtNLM"/>
    </source>
</evidence>
<evidence type="ECO:0000313" key="2">
    <source>
        <dbReference type="EMBL" id="MBO1322516.1"/>
    </source>
</evidence>
<evidence type="ECO:0000256" key="1">
    <source>
        <dbReference type="SAM" id="SignalP"/>
    </source>
</evidence>
<dbReference type="AlphaFoldDB" id="A0A8J7QBH1"/>
<keyword evidence="1" id="KW-0732">Signal</keyword>
<name>A0A8J7QBH1_9BACT</name>
<protein>
    <recommendedName>
        <fullName evidence="4">Outer membrane lipoprotein-sorting protein</fullName>
    </recommendedName>
</protein>
<dbReference type="InterPro" id="IPR045444">
    <property type="entry name" value="DUF6503"/>
</dbReference>
<dbReference type="Proteomes" id="UP000664417">
    <property type="component" value="Unassembled WGS sequence"/>
</dbReference>
<comment type="caution">
    <text evidence="2">The sequence shown here is derived from an EMBL/GenBank/DDBJ whole genome shotgun (WGS) entry which is preliminary data.</text>
</comment>
<feature type="signal peptide" evidence="1">
    <location>
        <begin position="1"/>
        <end position="19"/>
    </location>
</feature>
<proteinExistence type="predicted"/>